<reference evidence="1" key="2">
    <citation type="journal article" date="2015" name="Fish Shellfish Immunol.">
        <title>Early steps in the European eel (Anguilla anguilla)-Vibrio vulnificus interaction in the gills: Role of the RtxA13 toxin.</title>
        <authorList>
            <person name="Callol A."/>
            <person name="Pajuelo D."/>
            <person name="Ebbesson L."/>
            <person name="Teles M."/>
            <person name="MacKenzie S."/>
            <person name="Amaro C."/>
        </authorList>
    </citation>
    <scope>NUCLEOTIDE SEQUENCE</scope>
</reference>
<evidence type="ECO:0000313" key="1">
    <source>
        <dbReference type="EMBL" id="JAH71044.1"/>
    </source>
</evidence>
<dbReference type="EMBL" id="GBXM01037533">
    <property type="protein sequence ID" value="JAH71044.1"/>
    <property type="molecule type" value="Transcribed_RNA"/>
</dbReference>
<protein>
    <submittedName>
        <fullName evidence="1">Uncharacterized protein</fullName>
    </submittedName>
</protein>
<accession>A0A0E9UYU1</accession>
<dbReference type="AlphaFoldDB" id="A0A0E9UYU1"/>
<proteinExistence type="predicted"/>
<reference evidence="1" key="1">
    <citation type="submission" date="2014-11" db="EMBL/GenBank/DDBJ databases">
        <authorList>
            <person name="Amaro Gonzalez C."/>
        </authorList>
    </citation>
    <scope>NUCLEOTIDE SEQUENCE</scope>
</reference>
<organism evidence="1">
    <name type="scientific">Anguilla anguilla</name>
    <name type="common">European freshwater eel</name>
    <name type="synonym">Muraena anguilla</name>
    <dbReference type="NCBI Taxonomy" id="7936"/>
    <lineage>
        <taxon>Eukaryota</taxon>
        <taxon>Metazoa</taxon>
        <taxon>Chordata</taxon>
        <taxon>Craniata</taxon>
        <taxon>Vertebrata</taxon>
        <taxon>Euteleostomi</taxon>
        <taxon>Actinopterygii</taxon>
        <taxon>Neopterygii</taxon>
        <taxon>Teleostei</taxon>
        <taxon>Anguilliformes</taxon>
        <taxon>Anguillidae</taxon>
        <taxon>Anguilla</taxon>
    </lineage>
</organism>
<sequence>MSAEFILIHTAVACDKMECSGLK</sequence>
<name>A0A0E9UYU1_ANGAN</name>